<feature type="domain" description="EamA" evidence="9">
    <location>
        <begin position="18"/>
        <end position="147"/>
    </location>
</feature>
<sequence>MRCRVCSAQAPSMSRSTLALASLTVLLYAANYPLAALALGATTPFLLLTIRFTASAVALWGIVRARRSTLPRGRALAWTILAGAGVQGAQFLSAYRGMSHGVSPTVTALVIAMNPVLTAVLLGVVTRRRESPAGVVALVLATASVLLGCLPRGARRPTDRAGGHRDDRRAARSRRRLHPAGASRGRRRSGRLHGDRCDGRRPRRRGGLVPRTTTPERRRAGVRAHRTRHGRRDGRDVRLRGRRAPCGCPVRVDALRRHPRHGGGDRRDPDGRAARARPAHGPRDRRRGLCGRAAAARCR</sequence>
<dbReference type="OrthoDB" id="4055477at2"/>
<feature type="transmembrane region" description="Helical" evidence="7">
    <location>
        <begin position="106"/>
        <end position="126"/>
    </location>
</feature>
<evidence type="ECO:0000256" key="7">
    <source>
        <dbReference type="SAM" id="Phobius"/>
    </source>
</evidence>
<dbReference type="AlphaFoldDB" id="A0A7J5BRE1"/>
<feature type="compositionally biased region" description="Basic and acidic residues" evidence="6">
    <location>
        <begin position="156"/>
        <end position="170"/>
    </location>
</feature>
<keyword evidence="4 7" id="KW-1133">Transmembrane helix</keyword>
<evidence type="ECO:0000256" key="2">
    <source>
        <dbReference type="ARBA" id="ARBA00007362"/>
    </source>
</evidence>
<gene>
    <name evidence="10" type="ORF">F8O01_09550</name>
</gene>
<dbReference type="Pfam" id="PF00892">
    <property type="entry name" value="EamA"/>
    <property type="match status" value="1"/>
</dbReference>
<dbReference type="PANTHER" id="PTHR32322:SF2">
    <property type="entry name" value="EAMA DOMAIN-CONTAINING PROTEIN"/>
    <property type="match status" value="1"/>
</dbReference>
<comment type="similarity">
    <text evidence="2">Belongs to the EamA transporter family.</text>
</comment>
<dbReference type="InterPro" id="IPR050638">
    <property type="entry name" value="AA-Vitamin_Transporters"/>
</dbReference>
<feature type="transmembrane region" description="Helical" evidence="7">
    <location>
        <begin position="75"/>
        <end position="94"/>
    </location>
</feature>
<evidence type="ECO:0000256" key="5">
    <source>
        <dbReference type="ARBA" id="ARBA00023136"/>
    </source>
</evidence>
<dbReference type="RefSeq" id="WP_158040630.1">
    <property type="nucleotide sequence ID" value="NZ_JACCFV010000001.1"/>
</dbReference>
<name>A0A7J5BRE1_9MICO</name>
<evidence type="ECO:0000313" key="11">
    <source>
        <dbReference type="Proteomes" id="UP000467240"/>
    </source>
</evidence>
<dbReference type="Proteomes" id="UP000467240">
    <property type="component" value="Unassembled WGS sequence"/>
</dbReference>
<feature type="compositionally biased region" description="Basic and acidic residues" evidence="6">
    <location>
        <begin position="262"/>
        <end position="273"/>
    </location>
</feature>
<comment type="subcellular location">
    <subcellularLocation>
        <location evidence="1">Membrane</location>
        <topology evidence="1">Multi-pass membrane protein</topology>
    </subcellularLocation>
</comment>
<dbReference type="EMBL" id="WBJZ01000010">
    <property type="protein sequence ID" value="KAB1656878.1"/>
    <property type="molecule type" value="Genomic_DNA"/>
</dbReference>
<protein>
    <submittedName>
        <fullName evidence="10">DMT family transporter</fullName>
    </submittedName>
</protein>
<dbReference type="SUPFAM" id="SSF103481">
    <property type="entry name" value="Multidrug resistance efflux transporter EmrE"/>
    <property type="match status" value="1"/>
</dbReference>
<feature type="signal peptide" evidence="8">
    <location>
        <begin position="1"/>
        <end position="21"/>
    </location>
</feature>
<proteinExistence type="inferred from homology"/>
<dbReference type="InterPro" id="IPR037185">
    <property type="entry name" value="EmrE-like"/>
</dbReference>
<feature type="compositionally biased region" description="Low complexity" evidence="6">
    <location>
        <begin position="290"/>
        <end position="299"/>
    </location>
</feature>
<reference evidence="10 11" key="1">
    <citation type="submission" date="2019-09" db="EMBL/GenBank/DDBJ databases">
        <title>Phylogeny of genus Pseudoclavibacter and closely related genus.</title>
        <authorList>
            <person name="Li Y."/>
        </authorList>
    </citation>
    <scope>NUCLEOTIDE SEQUENCE [LARGE SCALE GENOMIC DNA]</scope>
    <source>
        <strain evidence="10 11">DSM 23821</strain>
    </source>
</reference>
<evidence type="ECO:0000256" key="3">
    <source>
        <dbReference type="ARBA" id="ARBA00022692"/>
    </source>
</evidence>
<feature type="transmembrane region" description="Helical" evidence="7">
    <location>
        <begin position="133"/>
        <end position="154"/>
    </location>
</feature>
<evidence type="ECO:0000259" key="9">
    <source>
        <dbReference type="Pfam" id="PF00892"/>
    </source>
</evidence>
<organism evidence="10 11">
    <name type="scientific">Pseudoclavibacter chungangensis</name>
    <dbReference type="NCBI Taxonomy" id="587635"/>
    <lineage>
        <taxon>Bacteria</taxon>
        <taxon>Bacillati</taxon>
        <taxon>Actinomycetota</taxon>
        <taxon>Actinomycetes</taxon>
        <taxon>Micrococcales</taxon>
        <taxon>Microbacteriaceae</taxon>
        <taxon>Pseudoclavibacter</taxon>
    </lineage>
</organism>
<feature type="chain" id="PRO_5029498941" evidence="8">
    <location>
        <begin position="22"/>
        <end position="299"/>
    </location>
</feature>
<feature type="compositionally biased region" description="Basic residues" evidence="6">
    <location>
        <begin position="220"/>
        <end position="232"/>
    </location>
</feature>
<evidence type="ECO:0000256" key="8">
    <source>
        <dbReference type="SAM" id="SignalP"/>
    </source>
</evidence>
<dbReference type="PANTHER" id="PTHR32322">
    <property type="entry name" value="INNER MEMBRANE TRANSPORTER"/>
    <property type="match status" value="1"/>
</dbReference>
<evidence type="ECO:0000256" key="6">
    <source>
        <dbReference type="SAM" id="MobiDB-lite"/>
    </source>
</evidence>
<dbReference type="GO" id="GO:0016020">
    <property type="term" value="C:membrane"/>
    <property type="evidence" value="ECO:0007669"/>
    <property type="project" value="UniProtKB-SubCell"/>
</dbReference>
<keyword evidence="11" id="KW-1185">Reference proteome</keyword>
<keyword evidence="8" id="KW-0732">Signal</keyword>
<keyword evidence="3 7" id="KW-0812">Transmembrane</keyword>
<evidence type="ECO:0000313" key="10">
    <source>
        <dbReference type="EMBL" id="KAB1656878.1"/>
    </source>
</evidence>
<evidence type="ECO:0000256" key="1">
    <source>
        <dbReference type="ARBA" id="ARBA00004141"/>
    </source>
</evidence>
<comment type="caution">
    <text evidence="10">The sequence shown here is derived from an EMBL/GenBank/DDBJ whole genome shotgun (WGS) entry which is preliminary data.</text>
</comment>
<feature type="compositionally biased region" description="Basic residues" evidence="6">
    <location>
        <begin position="274"/>
        <end position="289"/>
    </location>
</feature>
<feature type="region of interest" description="Disordered" evidence="6">
    <location>
        <begin position="152"/>
        <end position="237"/>
    </location>
</feature>
<keyword evidence="5 7" id="KW-0472">Membrane</keyword>
<evidence type="ECO:0000256" key="4">
    <source>
        <dbReference type="ARBA" id="ARBA00022989"/>
    </source>
</evidence>
<feature type="compositionally biased region" description="Basic residues" evidence="6">
    <location>
        <begin position="171"/>
        <end position="191"/>
    </location>
</feature>
<dbReference type="InterPro" id="IPR000620">
    <property type="entry name" value="EamA_dom"/>
</dbReference>
<accession>A0A7J5BRE1</accession>
<feature type="transmembrane region" description="Helical" evidence="7">
    <location>
        <begin position="45"/>
        <end position="63"/>
    </location>
</feature>
<feature type="region of interest" description="Disordered" evidence="6">
    <location>
        <begin position="254"/>
        <end position="299"/>
    </location>
</feature>